<evidence type="ECO:0000313" key="1">
    <source>
        <dbReference type="EMBL" id="TWT57330.1"/>
    </source>
</evidence>
<gene>
    <name evidence="1" type="ORF">KOR42_06900</name>
</gene>
<name>A0A5C5X3A7_9PLAN</name>
<evidence type="ECO:0000313" key="2">
    <source>
        <dbReference type="Proteomes" id="UP000317243"/>
    </source>
</evidence>
<accession>A0A5C5X3A7</accession>
<dbReference type="AlphaFoldDB" id="A0A5C5X3A7"/>
<comment type="caution">
    <text evidence="1">The sequence shown here is derived from an EMBL/GenBank/DDBJ whole genome shotgun (WGS) entry which is preliminary data.</text>
</comment>
<reference evidence="1 2" key="1">
    <citation type="submission" date="2019-02" db="EMBL/GenBank/DDBJ databases">
        <title>Deep-cultivation of Planctomycetes and their phenomic and genomic characterization uncovers novel biology.</title>
        <authorList>
            <person name="Wiegand S."/>
            <person name="Jogler M."/>
            <person name="Boedeker C."/>
            <person name="Pinto D."/>
            <person name="Vollmers J."/>
            <person name="Rivas-Marin E."/>
            <person name="Kohn T."/>
            <person name="Peeters S.H."/>
            <person name="Heuer A."/>
            <person name="Rast P."/>
            <person name="Oberbeckmann S."/>
            <person name="Bunk B."/>
            <person name="Jeske O."/>
            <person name="Meyerdierks A."/>
            <person name="Storesund J.E."/>
            <person name="Kallscheuer N."/>
            <person name="Luecker S."/>
            <person name="Lage O.M."/>
            <person name="Pohl T."/>
            <person name="Merkel B.J."/>
            <person name="Hornburger P."/>
            <person name="Mueller R.-W."/>
            <person name="Bruemmer F."/>
            <person name="Labrenz M."/>
            <person name="Spormann A.M."/>
            <person name="Op Den Camp H."/>
            <person name="Overmann J."/>
            <person name="Amann R."/>
            <person name="Jetten M.S.M."/>
            <person name="Mascher T."/>
            <person name="Medema M.H."/>
            <person name="Devos D.P."/>
            <person name="Kaster A.-K."/>
            <person name="Ovreas L."/>
            <person name="Rohde M."/>
            <person name="Galperin M.Y."/>
            <person name="Jogler C."/>
        </authorList>
    </citation>
    <scope>NUCLEOTIDE SEQUENCE [LARGE SCALE GENOMIC DNA]</scope>
    <source>
        <strain evidence="1 2">KOR42</strain>
    </source>
</reference>
<organism evidence="1 2">
    <name type="scientific">Thalassoglobus neptunius</name>
    <dbReference type="NCBI Taxonomy" id="1938619"/>
    <lineage>
        <taxon>Bacteria</taxon>
        <taxon>Pseudomonadati</taxon>
        <taxon>Planctomycetota</taxon>
        <taxon>Planctomycetia</taxon>
        <taxon>Planctomycetales</taxon>
        <taxon>Planctomycetaceae</taxon>
        <taxon>Thalassoglobus</taxon>
    </lineage>
</organism>
<sequence>MIQAGKGSAANKLPARSHVLYPRARQALLVQEALISESTSHFRKSDLCGMQRIYRFSSRNPEDLDVVYSEKLSVHSQL</sequence>
<proteinExistence type="predicted"/>
<dbReference type="EMBL" id="SIHI01000001">
    <property type="protein sequence ID" value="TWT57330.1"/>
    <property type="molecule type" value="Genomic_DNA"/>
</dbReference>
<protein>
    <submittedName>
        <fullName evidence="1">Uncharacterized protein</fullName>
    </submittedName>
</protein>
<keyword evidence="2" id="KW-1185">Reference proteome</keyword>
<dbReference type="Proteomes" id="UP000317243">
    <property type="component" value="Unassembled WGS sequence"/>
</dbReference>